<dbReference type="SUPFAM" id="SSF46785">
    <property type="entry name" value="Winged helix' DNA-binding domain"/>
    <property type="match status" value="1"/>
</dbReference>
<dbReference type="EMBL" id="QAOG01000003">
    <property type="protein sequence ID" value="PTQ60316.1"/>
    <property type="molecule type" value="Genomic_DNA"/>
</dbReference>
<dbReference type="InterPro" id="IPR036390">
    <property type="entry name" value="WH_DNA-bd_sf"/>
</dbReference>
<proteinExistence type="predicted"/>
<organism evidence="1 2">
    <name type="scientific">Sphingomonas aurantiaca</name>
    <dbReference type="NCBI Taxonomy" id="185949"/>
    <lineage>
        <taxon>Bacteria</taxon>
        <taxon>Pseudomonadati</taxon>
        <taxon>Pseudomonadota</taxon>
        <taxon>Alphaproteobacteria</taxon>
        <taxon>Sphingomonadales</taxon>
        <taxon>Sphingomonadaceae</taxon>
        <taxon>Sphingomonas</taxon>
    </lineage>
</organism>
<name>A0A2T5GLV7_9SPHN</name>
<dbReference type="RefSeq" id="WP_167398813.1">
    <property type="nucleotide sequence ID" value="NZ_JASPFP010000001.1"/>
</dbReference>
<dbReference type="AlphaFoldDB" id="A0A2T5GLV7"/>
<reference evidence="1 2" key="1">
    <citation type="submission" date="2018-04" db="EMBL/GenBank/DDBJ databases">
        <title>Genomic Encyclopedia of Type Strains, Phase III (KMG-III): the genomes of soil and plant-associated and newly described type strains.</title>
        <authorList>
            <person name="Whitman W."/>
        </authorList>
    </citation>
    <scope>NUCLEOTIDE SEQUENCE [LARGE SCALE GENOMIC DNA]</scope>
    <source>
        <strain evidence="1 2">MA101b</strain>
    </source>
</reference>
<evidence type="ECO:0000313" key="1">
    <source>
        <dbReference type="EMBL" id="PTQ60316.1"/>
    </source>
</evidence>
<keyword evidence="2" id="KW-1185">Reference proteome</keyword>
<protein>
    <submittedName>
        <fullName evidence="1">Winged helix DNA-binding protein</fullName>
    </submittedName>
</protein>
<accession>A0A2T5GLV7</accession>
<dbReference type="InterPro" id="IPR036388">
    <property type="entry name" value="WH-like_DNA-bd_sf"/>
</dbReference>
<dbReference type="Gene3D" id="1.10.10.10">
    <property type="entry name" value="Winged helix-like DNA-binding domain superfamily/Winged helix DNA-binding domain"/>
    <property type="match status" value="1"/>
</dbReference>
<sequence>MTYTIAVVPVPATKHLTYLPVLSLPAVDPASGTASSTALVEIAKRLYAVRKMRDDLLGISLFSEPAWDILLDLFISEHENRQLSVSAVCIGARAPSATALRYLTMLQDADLVERTRDERDGRRSHVRLTTLGRRRMASLLGPLIAE</sequence>
<gene>
    <name evidence="1" type="ORF">C8J26_2026</name>
</gene>
<evidence type="ECO:0000313" key="2">
    <source>
        <dbReference type="Proteomes" id="UP000244189"/>
    </source>
</evidence>
<comment type="caution">
    <text evidence="1">The sequence shown here is derived from an EMBL/GenBank/DDBJ whole genome shotgun (WGS) entry which is preliminary data.</text>
</comment>
<dbReference type="GO" id="GO:0003677">
    <property type="term" value="F:DNA binding"/>
    <property type="evidence" value="ECO:0007669"/>
    <property type="project" value="UniProtKB-KW"/>
</dbReference>
<dbReference type="Proteomes" id="UP000244189">
    <property type="component" value="Unassembled WGS sequence"/>
</dbReference>
<keyword evidence="1" id="KW-0238">DNA-binding</keyword>
<dbReference type="GO" id="GO:0003700">
    <property type="term" value="F:DNA-binding transcription factor activity"/>
    <property type="evidence" value="ECO:0007669"/>
    <property type="project" value="InterPro"/>
</dbReference>